<gene>
    <name evidence="1" type="ORF">SAMN05421693_11017</name>
</gene>
<organism evidence="1 2">
    <name type="scientific">Ectothiorhodospira magna</name>
    <dbReference type="NCBI Taxonomy" id="867345"/>
    <lineage>
        <taxon>Bacteria</taxon>
        <taxon>Pseudomonadati</taxon>
        <taxon>Pseudomonadota</taxon>
        <taxon>Gammaproteobacteria</taxon>
        <taxon>Chromatiales</taxon>
        <taxon>Ectothiorhodospiraceae</taxon>
        <taxon>Ectothiorhodospira</taxon>
    </lineage>
</organism>
<evidence type="ECO:0008006" key="3">
    <source>
        <dbReference type="Google" id="ProtNLM"/>
    </source>
</evidence>
<protein>
    <recommendedName>
        <fullName evidence="3">MgtE intracellular N domain-containing protein</fullName>
    </recommendedName>
</protein>
<dbReference type="EMBL" id="FOFO01000010">
    <property type="protein sequence ID" value="SEP90514.1"/>
    <property type="molecule type" value="Genomic_DNA"/>
</dbReference>
<dbReference type="STRING" id="867345.SAMN05421693_11017"/>
<sequence>MTELMNNTATTLDTAANDAVHALPWTDGALETVNTAVRMGEYGAARLRFLKLAEQSQIRVLQHIPQKEAIRLAGGLPPYTVARLFEQLPRPLGRAIIQALPEVKRQGVVVILNHRRSHAPRQQAMG</sequence>
<reference evidence="1 2" key="1">
    <citation type="submission" date="2016-10" db="EMBL/GenBank/DDBJ databases">
        <authorList>
            <person name="de Groot N.N."/>
        </authorList>
    </citation>
    <scope>NUCLEOTIDE SEQUENCE [LARGE SCALE GENOMIC DNA]</scope>
    <source>
        <strain evidence="1 2">B7-7</strain>
    </source>
</reference>
<name>A0A1H9BND7_9GAMM</name>
<proteinExistence type="predicted"/>
<dbReference type="AlphaFoldDB" id="A0A1H9BND7"/>
<accession>A0A1H9BND7</accession>
<dbReference type="OrthoDB" id="5785039at2"/>
<keyword evidence="2" id="KW-1185">Reference proteome</keyword>
<evidence type="ECO:0000313" key="2">
    <source>
        <dbReference type="Proteomes" id="UP000199496"/>
    </source>
</evidence>
<dbReference type="Proteomes" id="UP000199496">
    <property type="component" value="Unassembled WGS sequence"/>
</dbReference>
<evidence type="ECO:0000313" key="1">
    <source>
        <dbReference type="EMBL" id="SEP90514.1"/>
    </source>
</evidence>
<dbReference type="RefSeq" id="WP_090205497.1">
    <property type="nucleotide sequence ID" value="NZ_FOFO01000010.1"/>
</dbReference>
<dbReference type="SUPFAM" id="SSF158791">
    <property type="entry name" value="MgtE N-terminal domain-like"/>
    <property type="match status" value="1"/>
</dbReference>